<sequence>MASRSPSPTDEDAPLTHPTPFLVKLFYRTSAFHRPNEFCAPSLPPYVPVYTWRSGTLTDLVHHLATTTPSVLPEVSVGCRLVFRLFFADTSGRDDQPPRYLAKDIGSFVIGAGGPGVTASTNADDDDNNRTDTDTADADAAADVNDSTKTLSDARFVVGDYISCTILPPDSHTGDVAPRPGPRTGGRGAGARAGDGRSTIGVVPPPHRDPGFWGGGPRRSSLDHSSARYSGGDHYHGSAGRDRGGDARGFDRVGLPEGEWRRGERVPTRGSARLPR</sequence>
<dbReference type="EMBL" id="JAUKUA010000005">
    <property type="protein sequence ID" value="KAK0711268.1"/>
    <property type="molecule type" value="Genomic_DNA"/>
</dbReference>
<dbReference type="GO" id="GO:0005634">
    <property type="term" value="C:nucleus"/>
    <property type="evidence" value="ECO:0007669"/>
    <property type="project" value="TreeGrafter"/>
</dbReference>
<feature type="compositionally biased region" description="Basic and acidic residues" evidence="2">
    <location>
        <begin position="258"/>
        <end position="267"/>
    </location>
</feature>
<dbReference type="Pfam" id="PF06487">
    <property type="entry name" value="SAP18"/>
    <property type="match status" value="1"/>
</dbReference>
<proteinExistence type="inferred from homology"/>
<name>A0AA40A8V5_9PEZI</name>
<evidence type="ECO:0000256" key="2">
    <source>
        <dbReference type="SAM" id="MobiDB-lite"/>
    </source>
</evidence>
<feature type="compositionally biased region" description="Gly residues" evidence="2">
    <location>
        <begin position="183"/>
        <end position="193"/>
    </location>
</feature>
<evidence type="ECO:0000313" key="4">
    <source>
        <dbReference type="Proteomes" id="UP001172102"/>
    </source>
</evidence>
<dbReference type="Proteomes" id="UP001172102">
    <property type="component" value="Unassembled WGS sequence"/>
</dbReference>
<dbReference type="PANTHER" id="PTHR13082:SF0">
    <property type="entry name" value="HISTONE DEACETYLASE COMPLEX SUBUNIT SAP18"/>
    <property type="match status" value="1"/>
</dbReference>
<reference evidence="3" key="1">
    <citation type="submission" date="2023-06" db="EMBL/GenBank/DDBJ databases">
        <title>Genome-scale phylogeny and comparative genomics of the fungal order Sordariales.</title>
        <authorList>
            <consortium name="Lawrence Berkeley National Laboratory"/>
            <person name="Hensen N."/>
            <person name="Bonometti L."/>
            <person name="Westerberg I."/>
            <person name="Brannstrom I.O."/>
            <person name="Guillou S."/>
            <person name="Cros-Aarteil S."/>
            <person name="Calhoun S."/>
            <person name="Haridas S."/>
            <person name="Kuo A."/>
            <person name="Mondo S."/>
            <person name="Pangilinan J."/>
            <person name="Riley R."/>
            <person name="Labutti K."/>
            <person name="Andreopoulos B."/>
            <person name="Lipzen A."/>
            <person name="Chen C."/>
            <person name="Yanf M."/>
            <person name="Daum C."/>
            <person name="Ng V."/>
            <person name="Clum A."/>
            <person name="Steindorff A."/>
            <person name="Ohm R."/>
            <person name="Martin F."/>
            <person name="Silar P."/>
            <person name="Natvig D."/>
            <person name="Lalanne C."/>
            <person name="Gautier V."/>
            <person name="Ament-Velasquez S.L."/>
            <person name="Kruys A."/>
            <person name="Hutchinson M.I."/>
            <person name="Powell A.J."/>
            <person name="Barry K."/>
            <person name="Miller A.N."/>
            <person name="Grigoriev I.V."/>
            <person name="Debuchy R."/>
            <person name="Gladieux P."/>
            <person name="Thoren M.H."/>
            <person name="Johannesson H."/>
        </authorList>
    </citation>
    <scope>NUCLEOTIDE SEQUENCE</scope>
    <source>
        <strain evidence="3">SMH4607-1</strain>
    </source>
</reference>
<evidence type="ECO:0000256" key="1">
    <source>
        <dbReference type="ARBA" id="ARBA00009143"/>
    </source>
</evidence>
<feature type="region of interest" description="Disordered" evidence="2">
    <location>
        <begin position="116"/>
        <end position="136"/>
    </location>
</feature>
<feature type="region of interest" description="Disordered" evidence="2">
    <location>
        <begin position="169"/>
        <end position="276"/>
    </location>
</feature>
<dbReference type="InterPro" id="IPR010516">
    <property type="entry name" value="SAP18"/>
</dbReference>
<protein>
    <submittedName>
        <fullName evidence="3">Sin3 associated polypeptide p18-domain-containing protein</fullName>
    </submittedName>
</protein>
<dbReference type="Gene3D" id="3.10.20.550">
    <property type="entry name" value="ASAP complex, SAP18 subunit"/>
    <property type="match status" value="1"/>
</dbReference>
<dbReference type="InterPro" id="IPR042534">
    <property type="entry name" value="SAP18_sf"/>
</dbReference>
<gene>
    <name evidence="3" type="ORF">B0H67DRAFT_540657</name>
</gene>
<comment type="similarity">
    <text evidence="1">Belongs to the SAP18 family.</text>
</comment>
<keyword evidence="4" id="KW-1185">Reference proteome</keyword>
<accession>A0AA40A8V5</accession>
<comment type="caution">
    <text evidence="3">The sequence shown here is derived from an EMBL/GenBank/DDBJ whole genome shotgun (WGS) entry which is preliminary data.</text>
</comment>
<organism evidence="3 4">
    <name type="scientific">Lasiosphaeris hirsuta</name>
    <dbReference type="NCBI Taxonomy" id="260670"/>
    <lineage>
        <taxon>Eukaryota</taxon>
        <taxon>Fungi</taxon>
        <taxon>Dikarya</taxon>
        <taxon>Ascomycota</taxon>
        <taxon>Pezizomycotina</taxon>
        <taxon>Sordariomycetes</taxon>
        <taxon>Sordariomycetidae</taxon>
        <taxon>Sordariales</taxon>
        <taxon>Lasiosphaeriaceae</taxon>
        <taxon>Lasiosphaeris</taxon>
    </lineage>
</organism>
<dbReference type="AlphaFoldDB" id="A0AA40A8V5"/>
<feature type="compositionally biased region" description="Basic and acidic residues" evidence="2">
    <location>
        <begin position="220"/>
        <end position="251"/>
    </location>
</feature>
<dbReference type="PANTHER" id="PTHR13082">
    <property type="entry name" value="SAP18"/>
    <property type="match status" value="1"/>
</dbReference>
<evidence type="ECO:0000313" key="3">
    <source>
        <dbReference type="EMBL" id="KAK0711268.1"/>
    </source>
</evidence>